<evidence type="ECO:0000313" key="2">
    <source>
        <dbReference type="EMBL" id="ODM86908.1"/>
    </source>
</evidence>
<keyword evidence="3" id="KW-1185">Reference proteome</keyword>
<evidence type="ECO:0000313" key="3">
    <source>
        <dbReference type="Proteomes" id="UP000094527"/>
    </source>
</evidence>
<dbReference type="PROSITE" id="PS50191">
    <property type="entry name" value="CRAL_TRIO"/>
    <property type="match status" value="1"/>
</dbReference>
<evidence type="ECO:0000259" key="1">
    <source>
        <dbReference type="PROSITE" id="PS50191"/>
    </source>
</evidence>
<protein>
    <submittedName>
        <fullName evidence="2">Retinaldehyde-binding protein 1</fullName>
    </submittedName>
</protein>
<dbReference type="PANTHER" id="PTHR10174">
    <property type="entry name" value="ALPHA-TOCOPHEROL TRANSFER PROTEIN-RELATED"/>
    <property type="match status" value="1"/>
</dbReference>
<dbReference type="Gene3D" id="3.40.525.10">
    <property type="entry name" value="CRAL-TRIO lipid binding domain"/>
    <property type="match status" value="2"/>
</dbReference>
<dbReference type="InterPro" id="IPR001251">
    <property type="entry name" value="CRAL-TRIO_dom"/>
</dbReference>
<dbReference type="Proteomes" id="UP000094527">
    <property type="component" value="Unassembled WGS sequence"/>
</dbReference>
<dbReference type="InterPro" id="IPR036865">
    <property type="entry name" value="CRAL-TRIO_dom_sf"/>
</dbReference>
<dbReference type="OrthoDB" id="440711at2759"/>
<dbReference type="Pfam" id="PF00650">
    <property type="entry name" value="CRAL_TRIO"/>
    <property type="match status" value="1"/>
</dbReference>
<proteinExistence type="predicted"/>
<dbReference type="PANTHER" id="PTHR10174:SF208">
    <property type="entry name" value="CRAL-TRIO DOMAIN-CONTAINING PROTEIN DDB_G0278031"/>
    <property type="match status" value="1"/>
</dbReference>
<feature type="domain" description="CRAL-TRIO" evidence="1">
    <location>
        <begin position="1"/>
        <end position="160"/>
    </location>
</feature>
<dbReference type="SUPFAM" id="SSF52087">
    <property type="entry name" value="CRAL/TRIO domain"/>
    <property type="match status" value="1"/>
</dbReference>
<dbReference type="STRING" id="48709.A0A1D2M1R4"/>
<reference evidence="2 3" key="1">
    <citation type="journal article" date="2016" name="Genome Biol. Evol.">
        <title>Gene Family Evolution Reflects Adaptation to Soil Environmental Stressors in the Genome of the Collembolan Orchesella cincta.</title>
        <authorList>
            <person name="Faddeeva-Vakhrusheva A."/>
            <person name="Derks M.F."/>
            <person name="Anvar S.Y."/>
            <person name="Agamennone V."/>
            <person name="Suring W."/>
            <person name="Smit S."/>
            <person name="van Straalen N.M."/>
            <person name="Roelofs D."/>
        </authorList>
    </citation>
    <scope>NUCLEOTIDE SEQUENCE [LARGE SCALE GENOMIC DNA]</scope>
    <source>
        <tissue evidence="2">Mixed pool</tissue>
    </source>
</reference>
<name>A0A1D2M1R4_ORCCI</name>
<sequence length="171" mass="19990">MEEFLKSGEGSEKLKRNAEVRFDKYPEVFPTERVDVIGQLKKYGVVGILKARDKLGRRIILLNAEKWDPDEISSEQMTIMGLYLLEEGFYSYPLKVKGIYYVNVPIYLAYLYKLVKPFLTTKFKERLKLSTKNNTFETLHENFSPDLLPKCLGGILEDEDAFDWEFLETKL</sequence>
<dbReference type="CDD" id="cd00170">
    <property type="entry name" value="SEC14"/>
    <property type="match status" value="1"/>
</dbReference>
<organism evidence="2 3">
    <name type="scientific">Orchesella cincta</name>
    <name type="common">Springtail</name>
    <name type="synonym">Podura cincta</name>
    <dbReference type="NCBI Taxonomy" id="48709"/>
    <lineage>
        <taxon>Eukaryota</taxon>
        <taxon>Metazoa</taxon>
        <taxon>Ecdysozoa</taxon>
        <taxon>Arthropoda</taxon>
        <taxon>Hexapoda</taxon>
        <taxon>Collembola</taxon>
        <taxon>Entomobryomorpha</taxon>
        <taxon>Entomobryoidea</taxon>
        <taxon>Orchesellidae</taxon>
        <taxon>Orchesellinae</taxon>
        <taxon>Orchesella</taxon>
    </lineage>
</organism>
<dbReference type="EMBL" id="LJIJ01006817">
    <property type="protein sequence ID" value="ODM86908.1"/>
    <property type="molecule type" value="Genomic_DNA"/>
</dbReference>
<dbReference type="GO" id="GO:0016020">
    <property type="term" value="C:membrane"/>
    <property type="evidence" value="ECO:0007669"/>
    <property type="project" value="TreeGrafter"/>
</dbReference>
<dbReference type="GO" id="GO:1902936">
    <property type="term" value="F:phosphatidylinositol bisphosphate binding"/>
    <property type="evidence" value="ECO:0007669"/>
    <property type="project" value="TreeGrafter"/>
</dbReference>
<accession>A0A1D2M1R4</accession>
<dbReference type="AlphaFoldDB" id="A0A1D2M1R4"/>
<gene>
    <name evidence="2" type="ORF">Ocin01_19774</name>
</gene>
<comment type="caution">
    <text evidence="2">The sequence shown here is derived from an EMBL/GenBank/DDBJ whole genome shotgun (WGS) entry which is preliminary data.</text>
</comment>